<dbReference type="EMBL" id="CP015091">
    <property type="protein sequence ID" value="APZ50768.1"/>
    <property type="molecule type" value="Genomic_DNA"/>
</dbReference>
<keyword evidence="2" id="KW-0614">Plasmid</keyword>
<accession>A0A1P8UN25</accession>
<evidence type="ECO:0000259" key="1">
    <source>
        <dbReference type="Pfam" id="PF01636"/>
    </source>
</evidence>
<name>A0A1P8UN25_9RHOB</name>
<keyword evidence="2" id="KW-0808">Transferase</keyword>
<dbReference type="PANTHER" id="PTHR22603:SF66">
    <property type="entry name" value="ETHANOLAMINE KINASE"/>
    <property type="match status" value="1"/>
</dbReference>
<dbReference type="Gene3D" id="3.90.1200.10">
    <property type="match status" value="1"/>
</dbReference>
<dbReference type="SUPFAM" id="SSF56112">
    <property type="entry name" value="Protein kinase-like (PK-like)"/>
    <property type="match status" value="1"/>
</dbReference>
<gene>
    <name evidence="2" type="ORF">Ga0080574_TMP434</name>
</gene>
<dbReference type="OrthoDB" id="179763at2"/>
<evidence type="ECO:0000313" key="3">
    <source>
        <dbReference type="Proteomes" id="UP000187059"/>
    </source>
</evidence>
<dbReference type="Proteomes" id="UP000187059">
    <property type="component" value="Plasmid pPABY1"/>
</dbReference>
<keyword evidence="3" id="KW-1185">Reference proteome</keyword>
<dbReference type="InterPro" id="IPR002575">
    <property type="entry name" value="Aminoglycoside_PTrfase"/>
</dbReference>
<reference evidence="2 3" key="1">
    <citation type="submission" date="2016-04" db="EMBL/GenBank/DDBJ databases">
        <title>Deep-sea bacteria in the southern Pacific.</title>
        <authorList>
            <person name="Tang K."/>
        </authorList>
    </citation>
    <scope>NUCLEOTIDE SEQUENCE [LARGE SCALE GENOMIC DNA]</scope>
    <source>
        <strain evidence="2 3">JLT2014</strain>
        <plasmid evidence="3">ppaby1</plasmid>
    </source>
</reference>
<geneLocation type="plasmid" evidence="3">
    <name>ppaby1</name>
</geneLocation>
<protein>
    <submittedName>
        <fullName evidence="2">Putative choline kinase involved in LPS biosynthesis</fullName>
    </submittedName>
</protein>
<dbReference type="InterPro" id="IPR011009">
    <property type="entry name" value="Kinase-like_dom_sf"/>
</dbReference>
<dbReference type="PANTHER" id="PTHR22603">
    <property type="entry name" value="CHOLINE/ETHANOALAMINE KINASE"/>
    <property type="match status" value="1"/>
</dbReference>
<dbReference type="GO" id="GO:0004305">
    <property type="term" value="F:ethanolamine kinase activity"/>
    <property type="evidence" value="ECO:0007669"/>
    <property type="project" value="TreeGrafter"/>
</dbReference>
<sequence length="311" mass="33756">MPENHKTIILKALAQTPGYADLPESALTITRQGGLTNLVFRVDAEGMTPVVVRVPGAGTEEYIDRAAELANAQAAARAGVSPQILYSAPEEGLLVMDCVENIVTMTPENFASIAGSPARAGAALRQLHGSGEVFAGRFELFAMIEEYLAVLGKKGNVQLPEGYHDVVASAGPIREALDANPAELAPCHCDPLCENFLDDGEKMWIVDFEYGGMNDPLWDLGDLSVEGHFTDAMDREMLEAYFGRSPTAAEMGRVVVYKAMCDLLWTLWGLIQFADGNTAEDFWDYATTRFARCKALMNTPSFDTHVAALRG</sequence>
<dbReference type="KEGG" id="paby:Ga0080574_TMP434"/>
<evidence type="ECO:0000313" key="2">
    <source>
        <dbReference type="EMBL" id="APZ50768.1"/>
    </source>
</evidence>
<feature type="domain" description="Aminoglycoside phosphotransferase" evidence="1">
    <location>
        <begin position="32"/>
        <end position="243"/>
    </location>
</feature>
<dbReference type="CDD" id="cd05151">
    <property type="entry name" value="ChoK-like"/>
    <property type="match status" value="1"/>
</dbReference>
<dbReference type="Pfam" id="PF01636">
    <property type="entry name" value="APH"/>
    <property type="match status" value="1"/>
</dbReference>
<dbReference type="AlphaFoldDB" id="A0A1P8UN25"/>
<dbReference type="GO" id="GO:0005737">
    <property type="term" value="C:cytoplasm"/>
    <property type="evidence" value="ECO:0007669"/>
    <property type="project" value="TreeGrafter"/>
</dbReference>
<dbReference type="GO" id="GO:0006646">
    <property type="term" value="P:phosphatidylethanolamine biosynthetic process"/>
    <property type="evidence" value="ECO:0007669"/>
    <property type="project" value="TreeGrafter"/>
</dbReference>
<keyword evidence="2" id="KW-0418">Kinase</keyword>
<dbReference type="RefSeq" id="WP_076694850.1">
    <property type="nucleotide sequence ID" value="NZ_CP015091.1"/>
</dbReference>
<proteinExistence type="predicted"/>
<organism evidence="2 3">
    <name type="scientific">Salipiger abyssi</name>
    <dbReference type="NCBI Taxonomy" id="1250539"/>
    <lineage>
        <taxon>Bacteria</taxon>
        <taxon>Pseudomonadati</taxon>
        <taxon>Pseudomonadota</taxon>
        <taxon>Alphaproteobacteria</taxon>
        <taxon>Rhodobacterales</taxon>
        <taxon>Roseobacteraceae</taxon>
        <taxon>Salipiger</taxon>
    </lineage>
</organism>
<dbReference type="Gene3D" id="3.30.200.20">
    <property type="entry name" value="Phosphorylase Kinase, domain 1"/>
    <property type="match status" value="1"/>
</dbReference>